<evidence type="ECO:0000256" key="7">
    <source>
        <dbReference type="ARBA" id="ARBA00047899"/>
    </source>
</evidence>
<keyword evidence="6" id="KW-0067">ATP-binding</keyword>
<dbReference type="Proteomes" id="UP000242414">
    <property type="component" value="Unassembled WGS sequence"/>
</dbReference>
<dbReference type="Pfam" id="PF00069">
    <property type="entry name" value="Pkinase"/>
    <property type="match status" value="1"/>
</dbReference>
<evidence type="ECO:0000256" key="5">
    <source>
        <dbReference type="ARBA" id="ARBA00022777"/>
    </source>
</evidence>
<keyword evidence="3" id="KW-0808">Transferase</keyword>
<comment type="catalytic activity">
    <reaction evidence="7">
        <text>L-threonyl-[protein] + ATP = O-phospho-L-threonyl-[protein] + ADP + H(+)</text>
        <dbReference type="Rhea" id="RHEA:46608"/>
        <dbReference type="Rhea" id="RHEA-COMP:11060"/>
        <dbReference type="Rhea" id="RHEA-COMP:11605"/>
        <dbReference type="ChEBI" id="CHEBI:15378"/>
        <dbReference type="ChEBI" id="CHEBI:30013"/>
        <dbReference type="ChEBI" id="CHEBI:30616"/>
        <dbReference type="ChEBI" id="CHEBI:61977"/>
        <dbReference type="ChEBI" id="CHEBI:456216"/>
        <dbReference type="EC" id="2.7.11.1"/>
    </reaction>
</comment>
<dbReference type="VEuPathDB" id="FungiDB:BCV72DRAFT_249201"/>
<dbReference type="SMART" id="SM00220">
    <property type="entry name" value="S_TKc"/>
    <property type="match status" value="1"/>
</dbReference>
<comment type="catalytic activity">
    <reaction evidence="8">
        <text>L-seryl-[protein] + ATP = O-phospho-L-seryl-[protein] + ADP + H(+)</text>
        <dbReference type="Rhea" id="RHEA:17989"/>
        <dbReference type="Rhea" id="RHEA-COMP:9863"/>
        <dbReference type="Rhea" id="RHEA-COMP:11604"/>
        <dbReference type="ChEBI" id="CHEBI:15378"/>
        <dbReference type="ChEBI" id="CHEBI:29999"/>
        <dbReference type="ChEBI" id="CHEBI:30616"/>
        <dbReference type="ChEBI" id="CHEBI:83421"/>
        <dbReference type="ChEBI" id="CHEBI:456216"/>
        <dbReference type="EC" id="2.7.11.1"/>
    </reaction>
</comment>
<dbReference type="PANTHER" id="PTHR48012">
    <property type="entry name" value="STERILE20-LIKE KINASE, ISOFORM B-RELATED"/>
    <property type="match status" value="1"/>
</dbReference>
<dbReference type="EMBL" id="KV921898">
    <property type="protein sequence ID" value="ORE07774.1"/>
    <property type="molecule type" value="Genomic_DNA"/>
</dbReference>
<dbReference type="OrthoDB" id="248923at2759"/>
<dbReference type="GO" id="GO:0005524">
    <property type="term" value="F:ATP binding"/>
    <property type="evidence" value="ECO:0007669"/>
    <property type="project" value="UniProtKB-KW"/>
</dbReference>
<evidence type="ECO:0000256" key="6">
    <source>
        <dbReference type="ARBA" id="ARBA00022840"/>
    </source>
</evidence>
<dbReference type="Gene3D" id="1.10.510.10">
    <property type="entry name" value="Transferase(Phosphotransferase) domain 1"/>
    <property type="match status" value="1"/>
</dbReference>
<feature type="domain" description="Protein kinase" evidence="10">
    <location>
        <begin position="1"/>
        <end position="149"/>
    </location>
</feature>
<evidence type="ECO:0000313" key="11">
    <source>
        <dbReference type="EMBL" id="ORE07774.1"/>
    </source>
</evidence>
<dbReference type="InterPro" id="IPR011009">
    <property type="entry name" value="Kinase-like_dom_sf"/>
</dbReference>
<evidence type="ECO:0000256" key="3">
    <source>
        <dbReference type="ARBA" id="ARBA00022679"/>
    </source>
</evidence>
<dbReference type="GO" id="GO:0005737">
    <property type="term" value="C:cytoplasm"/>
    <property type="evidence" value="ECO:0007669"/>
    <property type="project" value="TreeGrafter"/>
</dbReference>
<dbReference type="GO" id="GO:0004674">
    <property type="term" value="F:protein serine/threonine kinase activity"/>
    <property type="evidence" value="ECO:0007669"/>
    <property type="project" value="UniProtKB-KW"/>
</dbReference>
<organism evidence="11">
    <name type="scientific">Rhizopus microsporus var. microsporus</name>
    <dbReference type="NCBI Taxonomy" id="86635"/>
    <lineage>
        <taxon>Eukaryota</taxon>
        <taxon>Fungi</taxon>
        <taxon>Fungi incertae sedis</taxon>
        <taxon>Mucoromycota</taxon>
        <taxon>Mucoromycotina</taxon>
        <taxon>Mucoromycetes</taxon>
        <taxon>Mucorales</taxon>
        <taxon>Mucorineae</taxon>
        <taxon>Rhizopodaceae</taxon>
        <taxon>Rhizopus</taxon>
    </lineage>
</organism>
<name>A0A1X0R707_RHIZD</name>
<keyword evidence="4" id="KW-0547">Nucleotide-binding</keyword>
<dbReference type="InterPro" id="IPR050629">
    <property type="entry name" value="STE20/SPS1-PAK"/>
</dbReference>
<reference evidence="11" key="1">
    <citation type="journal article" date="2016" name="Proc. Natl. Acad. Sci. U.S.A.">
        <title>Lipid metabolic changes in an early divergent fungus govern the establishment of a mutualistic symbiosis with endobacteria.</title>
        <authorList>
            <person name="Lastovetsky O.A."/>
            <person name="Gaspar M.L."/>
            <person name="Mondo S.J."/>
            <person name="LaButti K.M."/>
            <person name="Sandor L."/>
            <person name="Grigoriev I.V."/>
            <person name="Henry S.A."/>
            <person name="Pawlowska T.E."/>
        </authorList>
    </citation>
    <scope>NUCLEOTIDE SEQUENCE [LARGE SCALE GENOMIC DNA]</scope>
    <source>
        <strain evidence="11">ATCC 52814</strain>
    </source>
</reference>
<protein>
    <submittedName>
        <fullName evidence="11">Kinase-like protein</fullName>
    </submittedName>
</protein>
<gene>
    <name evidence="11" type="ORF">BCV72DRAFT_249201</name>
</gene>
<evidence type="ECO:0000259" key="10">
    <source>
        <dbReference type="PROSITE" id="PS50011"/>
    </source>
</evidence>
<evidence type="ECO:0000256" key="2">
    <source>
        <dbReference type="ARBA" id="ARBA00022527"/>
    </source>
</evidence>
<feature type="region of interest" description="Disordered" evidence="9">
    <location>
        <begin position="278"/>
        <end position="297"/>
    </location>
</feature>
<evidence type="ECO:0000256" key="9">
    <source>
        <dbReference type="SAM" id="MobiDB-lite"/>
    </source>
</evidence>
<keyword evidence="5 11" id="KW-0418">Kinase</keyword>
<dbReference type="AlphaFoldDB" id="A0A1X0R707"/>
<proteinExistence type="inferred from homology"/>
<keyword evidence="2" id="KW-0723">Serine/threonine-protein kinase</keyword>
<accession>A0A1X0R707</accession>
<feature type="compositionally biased region" description="Low complexity" evidence="9">
    <location>
        <begin position="287"/>
        <end position="297"/>
    </location>
</feature>
<dbReference type="PANTHER" id="PTHR48012:SF10">
    <property type="entry name" value="FI20177P1"/>
    <property type="match status" value="1"/>
</dbReference>
<sequence>MKMGTIREEYIAIILKELLKGLDYLHNEGKLHRDIKAANILLSANGEVKLADFGVSGQFWMAPEVIKQSGYDFKADIWSLGITAIELANGEPPYAKMHPMKVLFHIPKNDPPQLGPPHSKAFRDFVSLCLQTSPANRPTAKELLKHKFIKSSKKIAYLTELIEGHERWLSINGRDNESSDEETQVDVEDDDGWDFGTVKAAASPLPKPAAPQMQTSPSQYSITHLNGVPSSPSMQQLPRTTTKGQSSPQSSSPHPASRVSMLMAKSSYTDARRSIGEFDDTSQNTVRAADSSANNRASNRTSLIQKAMNFNPLPQLPSKSMSSRSISTIASVKTNNGDTQILETILPILDKLQKNCKNHKSLAAMESLQKSLISVERELPGTVKTLFQEVSQLL</sequence>
<evidence type="ECO:0000256" key="1">
    <source>
        <dbReference type="ARBA" id="ARBA00008874"/>
    </source>
</evidence>
<feature type="region of interest" description="Disordered" evidence="9">
    <location>
        <begin position="172"/>
        <end position="258"/>
    </location>
</feature>
<dbReference type="PROSITE" id="PS50011">
    <property type="entry name" value="PROTEIN_KINASE_DOM"/>
    <property type="match status" value="1"/>
</dbReference>
<dbReference type="SUPFAM" id="SSF56112">
    <property type="entry name" value="Protein kinase-like (PK-like)"/>
    <property type="match status" value="1"/>
</dbReference>
<feature type="compositionally biased region" description="Acidic residues" evidence="9">
    <location>
        <begin position="178"/>
        <end position="193"/>
    </location>
</feature>
<evidence type="ECO:0000256" key="4">
    <source>
        <dbReference type="ARBA" id="ARBA00022741"/>
    </source>
</evidence>
<evidence type="ECO:0000256" key="8">
    <source>
        <dbReference type="ARBA" id="ARBA00048679"/>
    </source>
</evidence>
<comment type="similarity">
    <text evidence="1">Belongs to the protein kinase superfamily. STE Ser/Thr protein kinase family. STE20 subfamily.</text>
</comment>
<dbReference type="InterPro" id="IPR000719">
    <property type="entry name" value="Prot_kinase_dom"/>
</dbReference>
<feature type="compositionally biased region" description="Polar residues" evidence="9">
    <location>
        <begin position="212"/>
        <end position="244"/>
    </location>
</feature>